<reference evidence="1" key="1">
    <citation type="submission" date="2016-08" db="EMBL/GenBank/DDBJ databases">
        <authorList>
            <person name="Ngugi D.K."/>
            <person name="Miyake S."/>
            <person name="Stingl U."/>
        </authorList>
    </citation>
    <scope>NUCLEOTIDE SEQUENCE</scope>
    <source>
        <strain evidence="1">SCG-B11WGA-EpuloA1</strain>
    </source>
</reference>
<keyword evidence="2" id="KW-1185">Reference proteome</keyword>
<organism evidence="1 2">
    <name type="scientific">Candidatus Epulonipiscium fishelsonii</name>
    <dbReference type="NCBI Taxonomy" id="77094"/>
    <lineage>
        <taxon>Bacteria</taxon>
        <taxon>Bacillati</taxon>
        <taxon>Bacillota</taxon>
        <taxon>Clostridia</taxon>
        <taxon>Lachnospirales</taxon>
        <taxon>Lachnospiraceae</taxon>
        <taxon>Candidatus Epulonipiscium</taxon>
    </lineage>
</organism>
<dbReference type="Proteomes" id="UP000188605">
    <property type="component" value="Unassembled WGS sequence"/>
</dbReference>
<protein>
    <submittedName>
        <fullName evidence="1">Uncharacterized protein</fullName>
    </submittedName>
</protein>
<name>A0ACC8XGK2_9FIRM</name>
<evidence type="ECO:0000313" key="2">
    <source>
        <dbReference type="Proteomes" id="UP000188605"/>
    </source>
</evidence>
<gene>
    <name evidence="1" type="ORF">AN396_14300</name>
</gene>
<dbReference type="EMBL" id="LJDB01000012">
    <property type="protein sequence ID" value="ONI42498.1"/>
    <property type="molecule type" value="Genomic_DNA"/>
</dbReference>
<sequence>MGNKNRMGSWIQTRAKLLSGSHSLFSKLFILYISIVVAILIMMFTAFYNIFESYFIQYTQEILISKDKIVAFIRTPLPQILEILKSIRTVGIMLLIVSFFPISIIIYIISKQITNPLEEMNYVAKKIANGEFDKRIEINSQDEIGQLASSFNYMASELDKIEESRKAFIANVSHDLRSPLTSIQGFIIAILDGTIPPEKQERYLNIVLSESQRMIKMTNDILELNKLEGATRCDMKSIA</sequence>
<evidence type="ECO:0000313" key="1">
    <source>
        <dbReference type="EMBL" id="ONI42498.1"/>
    </source>
</evidence>
<comment type="caution">
    <text evidence="1">The sequence shown here is derived from an EMBL/GenBank/DDBJ whole genome shotgun (WGS) entry which is preliminary data.</text>
</comment>
<accession>A0ACC8XGK2</accession>
<proteinExistence type="predicted"/>